<evidence type="ECO:0000256" key="12">
    <source>
        <dbReference type="ARBA" id="ARBA00023136"/>
    </source>
</evidence>
<dbReference type="Gene3D" id="1.10.630.10">
    <property type="entry name" value="Cytochrome P450"/>
    <property type="match status" value="1"/>
</dbReference>
<keyword evidence="6 13" id="KW-0479">Metal-binding</keyword>
<evidence type="ECO:0008006" key="17">
    <source>
        <dbReference type="Google" id="ProtNLM"/>
    </source>
</evidence>
<dbReference type="InterPro" id="IPR017972">
    <property type="entry name" value="Cyt_P450_CS"/>
</dbReference>
<keyword evidence="10 13" id="KW-0408">Iron</keyword>
<dbReference type="Proteomes" id="UP000749559">
    <property type="component" value="Unassembled WGS sequence"/>
</dbReference>
<dbReference type="InterPro" id="IPR036396">
    <property type="entry name" value="Cyt_P450_sf"/>
</dbReference>
<dbReference type="SUPFAM" id="SSF48264">
    <property type="entry name" value="Cytochrome P450"/>
    <property type="match status" value="1"/>
</dbReference>
<accession>A0A8S4Q933</accession>
<dbReference type="InterPro" id="IPR001128">
    <property type="entry name" value="Cyt_P450"/>
</dbReference>
<dbReference type="AlphaFoldDB" id="A0A8S4Q933"/>
<sequence length="493" mass="56681">MLYEFLLASTVLCLTYNIYKYMVKKTIKLPGPRGLPIIGNIHSFILGGGPVWQVQKWAKEYGDAFKISILGAEIVILSDYDSIYDALVVRSNDFAGRPFDKSYGVKEWFNSNIATNDFTPTFRTYKKLGLRGLKQHGDGISRIVNISNENISQTVKEFKEENGEPFQPHMKLQNLLCRIIVCMLLGENTPYEENDGEFARRWLDDLEVATNGPFFYLLEMFPVTRFFGNPVYPKMTELMECRDKHFTEWIERFKLHKQESGERTLIDELLIAKDEGTITDDGIFGIMTDTFSAGVFTTFTTTSGFLLAMTNYPDIQNNLHKEIDCVIGKEQLPELSDREKMPYMEATILETLRYMSIVATNVPHKTTCDTHIAGCDIPKGTQVWMNLYGMHHDKRYFKHNPDSFDPTRFLESDGNLVPHEERKALLAFGAGRRVCMGEVLAKTRMFLLFTQLLQNFHFEHADPKNPVLFDMRKFITSPTLLLTPKFKIVAKPR</sequence>
<dbReference type="Pfam" id="PF00067">
    <property type="entry name" value="p450"/>
    <property type="match status" value="1"/>
</dbReference>
<dbReference type="PANTHER" id="PTHR24289:SF1">
    <property type="entry name" value="STEROID 17-ALPHA-HYDROXYLASE_17,20 LYASE"/>
    <property type="match status" value="1"/>
</dbReference>
<evidence type="ECO:0000256" key="5">
    <source>
        <dbReference type="ARBA" id="ARBA00022617"/>
    </source>
</evidence>
<protein>
    <recommendedName>
        <fullName evidence="17">Cytochrome P450</fullName>
    </recommendedName>
</protein>
<dbReference type="GO" id="GO:0042446">
    <property type="term" value="P:hormone biosynthetic process"/>
    <property type="evidence" value="ECO:0007669"/>
    <property type="project" value="TreeGrafter"/>
</dbReference>
<comment type="similarity">
    <text evidence="4 14">Belongs to the cytochrome P450 family.</text>
</comment>
<dbReference type="OrthoDB" id="1853094at2759"/>
<evidence type="ECO:0000256" key="14">
    <source>
        <dbReference type="RuleBase" id="RU000461"/>
    </source>
</evidence>
<comment type="cofactor">
    <cofactor evidence="1 13">
        <name>heme</name>
        <dbReference type="ChEBI" id="CHEBI:30413"/>
    </cofactor>
</comment>
<keyword evidence="12" id="KW-0472">Membrane</keyword>
<evidence type="ECO:0000256" key="3">
    <source>
        <dbReference type="ARBA" id="ARBA00004406"/>
    </source>
</evidence>
<gene>
    <name evidence="15" type="ORF">OFUS_LOCUS24786</name>
</gene>
<dbReference type="PROSITE" id="PS00086">
    <property type="entry name" value="CYTOCHROME_P450"/>
    <property type="match status" value="1"/>
</dbReference>
<evidence type="ECO:0000256" key="7">
    <source>
        <dbReference type="ARBA" id="ARBA00022824"/>
    </source>
</evidence>
<dbReference type="PRINTS" id="PR00463">
    <property type="entry name" value="EP450I"/>
</dbReference>
<evidence type="ECO:0000256" key="4">
    <source>
        <dbReference type="ARBA" id="ARBA00010617"/>
    </source>
</evidence>
<comment type="caution">
    <text evidence="15">The sequence shown here is derived from an EMBL/GenBank/DDBJ whole genome shotgun (WGS) entry which is preliminary data.</text>
</comment>
<dbReference type="GO" id="GO:0005789">
    <property type="term" value="C:endoplasmic reticulum membrane"/>
    <property type="evidence" value="ECO:0007669"/>
    <property type="project" value="UniProtKB-SubCell"/>
</dbReference>
<evidence type="ECO:0000256" key="11">
    <source>
        <dbReference type="ARBA" id="ARBA00023033"/>
    </source>
</evidence>
<dbReference type="PRINTS" id="PR00385">
    <property type="entry name" value="P450"/>
</dbReference>
<proteinExistence type="inferred from homology"/>
<keyword evidence="11 14" id="KW-0503">Monooxygenase</keyword>
<name>A0A8S4Q933_OWEFU</name>
<evidence type="ECO:0000256" key="6">
    <source>
        <dbReference type="ARBA" id="ARBA00022723"/>
    </source>
</evidence>
<dbReference type="GO" id="GO:0020037">
    <property type="term" value="F:heme binding"/>
    <property type="evidence" value="ECO:0007669"/>
    <property type="project" value="InterPro"/>
</dbReference>
<keyword evidence="7" id="KW-0256">Endoplasmic reticulum</keyword>
<reference evidence="15" key="1">
    <citation type="submission" date="2022-03" db="EMBL/GenBank/DDBJ databases">
        <authorList>
            <person name="Martin C."/>
        </authorList>
    </citation>
    <scope>NUCLEOTIDE SEQUENCE</scope>
</reference>
<dbReference type="InterPro" id="IPR002401">
    <property type="entry name" value="Cyt_P450_E_grp-I"/>
</dbReference>
<dbReference type="GO" id="GO:0005506">
    <property type="term" value="F:iron ion binding"/>
    <property type="evidence" value="ECO:0007669"/>
    <property type="project" value="InterPro"/>
</dbReference>
<dbReference type="FunFam" id="1.10.630.10:FF:000238">
    <property type="entry name" value="Cytochrome P450 2A6"/>
    <property type="match status" value="1"/>
</dbReference>
<evidence type="ECO:0000256" key="8">
    <source>
        <dbReference type="ARBA" id="ARBA00022848"/>
    </source>
</evidence>
<keyword evidence="5 13" id="KW-0349">Heme</keyword>
<dbReference type="GO" id="GO:0042448">
    <property type="term" value="P:progesterone metabolic process"/>
    <property type="evidence" value="ECO:0007669"/>
    <property type="project" value="TreeGrafter"/>
</dbReference>
<keyword evidence="16" id="KW-1185">Reference proteome</keyword>
<evidence type="ECO:0000256" key="1">
    <source>
        <dbReference type="ARBA" id="ARBA00001971"/>
    </source>
</evidence>
<evidence type="ECO:0000256" key="10">
    <source>
        <dbReference type="ARBA" id="ARBA00023004"/>
    </source>
</evidence>
<dbReference type="GO" id="GO:0004508">
    <property type="term" value="F:steroid 17-alpha-monooxygenase activity"/>
    <property type="evidence" value="ECO:0007669"/>
    <property type="project" value="TreeGrafter"/>
</dbReference>
<dbReference type="PANTHER" id="PTHR24289">
    <property type="entry name" value="STEROID 17-ALPHA-HYDROXYLASE/17,20 LYASE"/>
    <property type="match status" value="1"/>
</dbReference>
<comment type="subcellular location">
    <subcellularLocation>
        <location evidence="3">Endoplasmic reticulum membrane</location>
        <topology evidence="3">Peripheral membrane protein</topology>
    </subcellularLocation>
    <subcellularLocation>
        <location evidence="2">Microsome membrane</location>
        <topology evidence="2">Peripheral membrane protein</topology>
    </subcellularLocation>
</comment>
<keyword evidence="8" id="KW-0492">Microsome</keyword>
<keyword evidence="9 14" id="KW-0560">Oxidoreductase</keyword>
<evidence type="ECO:0000256" key="2">
    <source>
        <dbReference type="ARBA" id="ARBA00004174"/>
    </source>
</evidence>
<evidence type="ECO:0000256" key="9">
    <source>
        <dbReference type="ARBA" id="ARBA00023002"/>
    </source>
</evidence>
<dbReference type="EMBL" id="CAIIXF020000012">
    <property type="protein sequence ID" value="CAH1800951.1"/>
    <property type="molecule type" value="Genomic_DNA"/>
</dbReference>
<evidence type="ECO:0000313" key="15">
    <source>
        <dbReference type="EMBL" id="CAH1800951.1"/>
    </source>
</evidence>
<feature type="binding site" description="axial binding residue" evidence="13">
    <location>
        <position position="435"/>
    </location>
    <ligand>
        <name>heme</name>
        <dbReference type="ChEBI" id="CHEBI:30413"/>
    </ligand>
    <ligandPart>
        <name>Fe</name>
        <dbReference type="ChEBI" id="CHEBI:18248"/>
    </ligandPart>
</feature>
<evidence type="ECO:0000313" key="16">
    <source>
        <dbReference type="Proteomes" id="UP000749559"/>
    </source>
</evidence>
<organism evidence="15 16">
    <name type="scientific">Owenia fusiformis</name>
    <name type="common">Polychaete worm</name>
    <dbReference type="NCBI Taxonomy" id="6347"/>
    <lineage>
        <taxon>Eukaryota</taxon>
        <taxon>Metazoa</taxon>
        <taxon>Spiralia</taxon>
        <taxon>Lophotrochozoa</taxon>
        <taxon>Annelida</taxon>
        <taxon>Polychaeta</taxon>
        <taxon>Sedentaria</taxon>
        <taxon>Canalipalpata</taxon>
        <taxon>Sabellida</taxon>
        <taxon>Oweniida</taxon>
        <taxon>Oweniidae</taxon>
        <taxon>Owenia</taxon>
    </lineage>
</organism>
<evidence type="ECO:0000256" key="13">
    <source>
        <dbReference type="PIRSR" id="PIRSR602401-1"/>
    </source>
</evidence>